<feature type="domain" description="NADH:ubiquinone oxidoreductase 30kDa subunit" evidence="5">
    <location>
        <begin position="133"/>
        <end position="254"/>
    </location>
</feature>
<evidence type="ECO:0000256" key="3">
    <source>
        <dbReference type="HAMAP-Rule" id="MF_01357"/>
    </source>
</evidence>
<comment type="subunit">
    <text evidence="3">NDH-1 is composed of 14 different subunits. Subunits NuoB, C, D, E, F, and G constitute the peripheral sector of the complex.</text>
</comment>
<keyword evidence="3" id="KW-0874">Quinone</keyword>
<evidence type="ECO:0000313" key="7">
    <source>
        <dbReference type="Proteomes" id="UP000198546"/>
    </source>
</evidence>
<keyword evidence="7" id="KW-1185">Reference proteome</keyword>
<comment type="catalytic activity">
    <reaction evidence="3">
        <text>a quinone + NADH + 5 H(+)(in) = a quinol + NAD(+) + 4 H(+)(out)</text>
        <dbReference type="Rhea" id="RHEA:57888"/>
        <dbReference type="ChEBI" id="CHEBI:15378"/>
        <dbReference type="ChEBI" id="CHEBI:24646"/>
        <dbReference type="ChEBI" id="CHEBI:57540"/>
        <dbReference type="ChEBI" id="CHEBI:57945"/>
        <dbReference type="ChEBI" id="CHEBI:132124"/>
    </reaction>
</comment>
<evidence type="ECO:0000259" key="5">
    <source>
        <dbReference type="Pfam" id="PF00329"/>
    </source>
</evidence>
<evidence type="ECO:0000256" key="1">
    <source>
        <dbReference type="ARBA" id="ARBA00007569"/>
    </source>
</evidence>
<dbReference type="Pfam" id="PF00329">
    <property type="entry name" value="Complex1_30kDa"/>
    <property type="match status" value="1"/>
</dbReference>
<dbReference type="InterPro" id="IPR001268">
    <property type="entry name" value="NADH_UbQ_OxRdtase_30kDa_su"/>
</dbReference>
<dbReference type="AlphaFoldDB" id="A0A1G6WWD8"/>
<dbReference type="NCBIfam" id="TIGR01961">
    <property type="entry name" value="NuoC_fam"/>
    <property type="match status" value="1"/>
</dbReference>
<dbReference type="GO" id="GO:0048038">
    <property type="term" value="F:quinone binding"/>
    <property type="evidence" value="ECO:0007669"/>
    <property type="project" value="UniProtKB-KW"/>
</dbReference>
<sequence length="274" mass="30015">MTPEERGPEGSSEAKGSEKAEAQHPTTGERAPEAGVERQDAEASDTDLEPSTGSDDVPGARREVLQVRRGMFGSADSGDTSGYGRVQRIVEMPQPTSRPYGGWFDALADEMAGVLPAGSVTGVVVHRGEITFEVARAHLLEVVRALRDTPTLRFEHCASVSGVHFPTSQGAELHVVYHLQSMTHNRRIRLEVSCPDTDPHVPSVVTVYPAADWHERETWDMFGVVFDGHPALTRILMPDDWPGHPQRKDYPLGGIDIEYKGAVVAPPETRRSYT</sequence>
<dbReference type="GO" id="GO:0050136">
    <property type="term" value="F:NADH dehydrogenase (quinone) (non-electrogenic) activity"/>
    <property type="evidence" value="ECO:0007669"/>
    <property type="project" value="UniProtKB-UniRule"/>
</dbReference>
<dbReference type="GO" id="GO:0008137">
    <property type="term" value="F:NADH dehydrogenase (ubiquinone) activity"/>
    <property type="evidence" value="ECO:0007669"/>
    <property type="project" value="InterPro"/>
</dbReference>
<keyword evidence="3" id="KW-0520">NAD</keyword>
<dbReference type="InterPro" id="IPR010218">
    <property type="entry name" value="NADH_DH_suC"/>
</dbReference>
<comment type="subcellular location">
    <subcellularLocation>
        <location evidence="3">Cell membrane</location>
        <topology evidence="3">Peripheral membrane protein</topology>
        <orientation evidence="3">Cytoplasmic side</orientation>
    </subcellularLocation>
</comment>
<accession>A0A1G6WWD8</accession>
<protein>
    <recommendedName>
        <fullName evidence="3">NADH-quinone oxidoreductase subunit C</fullName>
        <ecNumber evidence="3">7.1.1.-</ecNumber>
    </recommendedName>
    <alternativeName>
        <fullName evidence="3">NADH dehydrogenase I subunit C</fullName>
    </alternativeName>
    <alternativeName>
        <fullName evidence="3">NDH-1 subunit C</fullName>
    </alternativeName>
</protein>
<evidence type="ECO:0000256" key="4">
    <source>
        <dbReference type="SAM" id="MobiDB-lite"/>
    </source>
</evidence>
<reference evidence="6 7" key="1">
    <citation type="submission" date="2016-10" db="EMBL/GenBank/DDBJ databases">
        <authorList>
            <person name="de Groot N.N."/>
        </authorList>
    </citation>
    <scope>NUCLEOTIDE SEQUENCE [LARGE SCALE GENOMIC DNA]</scope>
    <source>
        <strain evidence="6 7">MON 2.2</strain>
    </source>
</reference>
<dbReference type="EMBL" id="LT629688">
    <property type="protein sequence ID" value="SDD69325.1"/>
    <property type="molecule type" value="Genomic_DNA"/>
</dbReference>
<gene>
    <name evidence="3" type="primary">nuoC</name>
    <name evidence="6" type="ORF">SAMN04489747_1529</name>
</gene>
<proteinExistence type="inferred from homology"/>
<comment type="similarity">
    <text evidence="1 3">Belongs to the complex I 30 kDa subunit family.</text>
</comment>
<keyword evidence="3" id="KW-1003">Cell membrane</keyword>
<feature type="compositionally biased region" description="Basic and acidic residues" evidence="4">
    <location>
        <begin position="30"/>
        <end position="41"/>
    </location>
</feature>
<name>A0A1G6WWD8_9ACTN</name>
<dbReference type="EC" id="7.1.1.-" evidence="3"/>
<keyword evidence="3" id="KW-0472">Membrane</keyword>
<dbReference type="RefSeq" id="WP_090592090.1">
    <property type="nucleotide sequence ID" value="NZ_LT629688.1"/>
</dbReference>
<keyword evidence="3" id="KW-1278">Translocase</keyword>
<dbReference type="NCBIfam" id="NF005856">
    <property type="entry name" value="PRK07785.1"/>
    <property type="match status" value="1"/>
</dbReference>
<dbReference type="Gene3D" id="3.30.460.80">
    <property type="entry name" value="NADH:ubiquinone oxidoreductase, 30kDa subunit"/>
    <property type="match status" value="1"/>
</dbReference>
<feature type="region of interest" description="Disordered" evidence="4">
    <location>
        <begin position="1"/>
        <end position="60"/>
    </location>
</feature>
<dbReference type="PANTHER" id="PTHR10884:SF14">
    <property type="entry name" value="NADH DEHYDROGENASE [UBIQUINONE] IRON-SULFUR PROTEIN 3, MITOCHONDRIAL"/>
    <property type="match status" value="1"/>
</dbReference>
<dbReference type="SUPFAM" id="SSF143243">
    <property type="entry name" value="Nqo5-like"/>
    <property type="match status" value="1"/>
</dbReference>
<dbReference type="HAMAP" id="MF_01357">
    <property type="entry name" value="NDH1_NuoC"/>
    <property type="match status" value="1"/>
</dbReference>
<dbReference type="PANTHER" id="PTHR10884">
    <property type="entry name" value="NADH DEHYDROGENASE UBIQUINONE IRON-SULFUR PROTEIN 3"/>
    <property type="match status" value="1"/>
</dbReference>
<keyword evidence="2 3" id="KW-0813">Transport</keyword>
<evidence type="ECO:0000313" key="6">
    <source>
        <dbReference type="EMBL" id="SDD69325.1"/>
    </source>
</evidence>
<organism evidence="6 7">
    <name type="scientific">Auraticoccus monumenti</name>
    <dbReference type="NCBI Taxonomy" id="675864"/>
    <lineage>
        <taxon>Bacteria</taxon>
        <taxon>Bacillati</taxon>
        <taxon>Actinomycetota</taxon>
        <taxon>Actinomycetes</taxon>
        <taxon>Propionibacteriales</taxon>
        <taxon>Propionibacteriaceae</taxon>
        <taxon>Auraticoccus</taxon>
    </lineage>
</organism>
<dbReference type="GO" id="GO:0005886">
    <property type="term" value="C:plasma membrane"/>
    <property type="evidence" value="ECO:0007669"/>
    <property type="project" value="UniProtKB-SubCell"/>
</dbReference>
<comment type="function">
    <text evidence="3">NDH-1 shuttles electrons from NADH, via FMN and iron-sulfur (Fe-S) centers, to quinones in the respiratory chain. The immediate electron acceptor for the enzyme in this species is believed to be a menaquinone. Couples the redox reaction to proton translocation (for every two electrons transferred, four hydrogen ions are translocated across the cytoplasmic membrane), and thus conserves the redox energy in a proton gradient.</text>
</comment>
<dbReference type="Proteomes" id="UP000198546">
    <property type="component" value="Chromosome i"/>
</dbReference>
<dbReference type="InterPro" id="IPR037232">
    <property type="entry name" value="NADH_quin_OxRdtase_su_C/D-like"/>
</dbReference>
<dbReference type="STRING" id="675864.SAMN04489747_1529"/>
<evidence type="ECO:0000256" key="2">
    <source>
        <dbReference type="ARBA" id="ARBA00022448"/>
    </source>
</evidence>
<dbReference type="OrthoDB" id="9803286at2"/>